<protein>
    <submittedName>
        <fullName evidence="2">Uncharacterized protein</fullName>
    </submittedName>
</protein>
<evidence type="ECO:0000313" key="2">
    <source>
        <dbReference type="EMBL" id="RKP24124.1"/>
    </source>
</evidence>
<evidence type="ECO:0000256" key="1">
    <source>
        <dbReference type="SAM" id="MobiDB-lite"/>
    </source>
</evidence>
<organism evidence="2 3">
    <name type="scientific">Syncephalis pseudoplumigaleata</name>
    <dbReference type="NCBI Taxonomy" id="1712513"/>
    <lineage>
        <taxon>Eukaryota</taxon>
        <taxon>Fungi</taxon>
        <taxon>Fungi incertae sedis</taxon>
        <taxon>Zoopagomycota</taxon>
        <taxon>Zoopagomycotina</taxon>
        <taxon>Zoopagomycetes</taxon>
        <taxon>Zoopagales</taxon>
        <taxon>Piptocephalidaceae</taxon>
        <taxon>Syncephalis</taxon>
    </lineage>
</organism>
<feature type="region of interest" description="Disordered" evidence="1">
    <location>
        <begin position="126"/>
        <end position="159"/>
    </location>
</feature>
<evidence type="ECO:0000313" key="3">
    <source>
        <dbReference type="Proteomes" id="UP000278143"/>
    </source>
</evidence>
<accession>A0A4P9YW42</accession>
<reference evidence="3" key="1">
    <citation type="journal article" date="2018" name="Nat. Microbiol.">
        <title>Leveraging single-cell genomics to expand the fungal tree of life.</title>
        <authorList>
            <person name="Ahrendt S.R."/>
            <person name="Quandt C.A."/>
            <person name="Ciobanu D."/>
            <person name="Clum A."/>
            <person name="Salamov A."/>
            <person name="Andreopoulos B."/>
            <person name="Cheng J.F."/>
            <person name="Woyke T."/>
            <person name="Pelin A."/>
            <person name="Henrissat B."/>
            <person name="Reynolds N.K."/>
            <person name="Benny G.L."/>
            <person name="Smith M.E."/>
            <person name="James T.Y."/>
            <person name="Grigoriev I.V."/>
        </authorList>
    </citation>
    <scope>NUCLEOTIDE SEQUENCE [LARGE SCALE GENOMIC DNA]</scope>
    <source>
        <strain evidence="3">Benny S71-1</strain>
    </source>
</reference>
<feature type="compositionally biased region" description="Basic and acidic residues" evidence="1">
    <location>
        <begin position="126"/>
        <end position="135"/>
    </location>
</feature>
<gene>
    <name evidence="2" type="ORF">SYNPS1DRAFT_30107</name>
</gene>
<sequence length="391" mass="44218">MAHITTTATATATTTNVLSQADQYAFDCLLHWRICLQLLQAAHMLDEHAAPEIVAASGPSLLSSVKQLPLACDDWHARDYHAQLCRLDTVIHDVKSRMADDISTMALLRWELSSLLALVYGRYSSDDHNRRRDVPAAKGNTQRASKPAPSRPTSNATVHLSRCRRHRRQSCSRCAPRSIDKQPLSLLESVPVFVAWSADHFVRMNSEERRVWFDLLLSLQTQAIIEGYLCDGASVFSLEQAVSALAARPMFADLFQLDREAFDYYVASREKRMDEILNIDPHDTFCTHLSRLNDKYAEQDAMHALLAHIYPMYTMLEVPALCQHATLSLTTPHPYQRAILTSPMLDALSLVDDLYVRHQYATPLDRLHGITSYERECDSNDDMLMDTTTDA</sequence>
<proteinExistence type="predicted"/>
<dbReference type="AlphaFoldDB" id="A0A4P9YW42"/>
<name>A0A4P9YW42_9FUNG</name>
<dbReference type="Proteomes" id="UP000278143">
    <property type="component" value="Unassembled WGS sequence"/>
</dbReference>
<dbReference type="OrthoDB" id="2275774at2759"/>
<keyword evidence="3" id="KW-1185">Reference proteome</keyword>
<dbReference type="EMBL" id="KZ990433">
    <property type="protein sequence ID" value="RKP24124.1"/>
    <property type="molecule type" value="Genomic_DNA"/>
</dbReference>